<evidence type="ECO:0000256" key="1">
    <source>
        <dbReference type="SAM" id="Coils"/>
    </source>
</evidence>
<reference evidence="4" key="1">
    <citation type="journal article" date="2020" name="Nature">
        <title>Giant virus diversity and host interactions through global metagenomics.</title>
        <authorList>
            <person name="Schulz F."/>
            <person name="Roux S."/>
            <person name="Paez-Espino D."/>
            <person name="Jungbluth S."/>
            <person name="Walsh D.A."/>
            <person name="Denef V.J."/>
            <person name="McMahon K.D."/>
            <person name="Konstantinidis K.T."/>
            <person name="Eloe-Fadrosh E.A."/>
            <person name="Kyrpides N.C."/>
            <person name="Woyke T."/>
        </authorList>
    </citation>
    <scope>NUCLEOTIDE SEQUENCE</scope>
    <source>
        <strain evidence="4">GVMAG-M-3300023179-132</strain>
    </source>
</reference>
<protein>
    <recommendedName>
        <fullName evidence="3">RING-type domain-containing protein</fullName>
    </recommendedName>
</protein>
<organism evidence="4">
    <name type="scientific">viral metagenome</name>
    <dbReference type="NCBI Taxonomy" id="1070528"/>
    <lineage>
        <taxon>unclassified sequences</taxon>
        <taxon>metagenomes</taxon>
        <taxon>organismal metagenomes</taxon>
    </lineage>
</organism>
<feature type="domain" description="RING-type" evidence="3">
    <location>
        <begin position="85"/>
        <end position="150"/>
    </location>
</feature>
<dbReference type="Gene3D" id="3.30.40.10">
    <property type="entry name" value="Zinc/RING finger domain, C3HC4 (zinc finger)"/>
    <property type="match status" value="1"/>
</dbReference>
<feature type="region of interest" description="Disordered" evidence="2">
    <location>
        <begin position="1"/>
        <end position="37"/>
    </location>
</feature>
<dbReference type="SUPFAM" id="SSF57850">
    <property type="entry name" value="RING/U-box"/>
    <property type="match status" value="1"/>
</dbReference>
<dbReference type="InterPro" id="IPR013083">
    <property type="entry name" value="Znf_RING/FYVE/PHD"/>
</dbReference>
<feature type="compositionally biased region" description="Basic residues" evidence="2">
    <location>
        <begin position="1"/>
        <end position="31"/>
    </location>
</feature>
<evidence type="ECO:0000256" key="2">
    <source>
        <dbReference type="SAM" id="MobiDB-lite"/>
    </source>
</evidence>
<accession>A0A6C0E5W7</accession>
<sequence length="233" mass="27472">MKMSTRKVGKFNRNSRKSNKKYIKKRRKYTQKGKGLGDELKKVYRKASRSASKFTRGPLNRESMRELQQELETRKKNSVQLNNDCPLCLDPTIEAKVPPITGTPEELERLKTESGTCQPCNQCAHPFHLKCVEEYYDSKNKKSSVCPMCRDESFREYQNKNYVTKKLERNNAELANLQAELREMGNQKGPPPPRYNEIQTRLKELELDIQCDTDYLNPNISEDEYIKRWRKRR</sequence>
<evidence type="ECO:0000259" key="3">
    <source>
        <dbReference type="PROSITE" id="PS50089"/>
    </source>
</evidence>
<proteinExistence type="predicted"/>
<dbReference type="PROSITE" id="PS50089">
    <property type="entry name" value="ZF_RING_2"/>
    <property type="match status" value="1"/>
</dbReference>
<dbReference type="EMBL" id="MN739736">
    <property type="protein sequence ID" value="QHT23960.1"/>
    <property type="molecule type" value="Genomic_DNA"/>
</dbReference>
<dbReference type="AlphaFoldDB" id="A0A6C0E5W7"/>
<name>A0A6C0E5W7_9ZZZZ</name>
<feature type="coiled-coil region" evidence="1">
    <location>
        <begin position="160"/>
        <end position="187"/>
    </location>
</feature>
<dbReference type="InterPro" id="IPR001841">
    <property type="entry name" value="Znf_RING"/>
</dbReference>
<evidence type="ECO:0000313" key="4">
    <source>
        <dbReference type="EMBL" id="QHT23960.1"/>
    </source>
</evidence>
<keyword evidence="1" id="KW-0175">Coiled coil</keyword>